<accession>A0ABW5QR44</accession>
<keyword evidence="2" id="KW-1185">Reference proteome</keyword>
<dbReference type="Proteomes" id="UP001597493">
    <property type="component" value="Unassembled WGS sequence"/>
</dbReference>
<name>A0ABW5QR44_9BACL</name>
<reference evidence="2" key="1">
    <citation type="journal article" date="2019" name="Int. J. Syst. Evol. Microbiol.">
        <title>The Global Catalogue of Microorganisms (GCM) 10K type strain sequencing project: providing services to taxonomists for standard genome sequencing and annotation.</title>
        <authorList>
            <consortium name="The Broad Institute Genomics Platform"/>
            <consortium name="The Broad Institute Genome Sequencing Center for Infectious Disease"/>
            <person name="Wu L."/>
            <person name="Ma J."/>
        </authorList>
    </citation>
    <scope>NUCLEOTIDE SEQUENCE [LARGE SCALE GENOMIC DNA]</scope>
    <source>
        <strain evidence="2">TISTR 1827</strain>
    </source>
</reference>
<organism evidence="1 2">
    <name type="scientific">Paenibacillus thailandensis</name>
    <dbReference type="NCBI Taxonomy" id="393250"/>
    <lineage>
        <taxon>Bacteria</taxon>
        <taxon>Bacillati</taxon>
        <taxon>Bacillota</taxon>
        <taxon>Bacilli</taxon>
        <taxon>Bacillales</taxon>
        <taxon>Paenibacillaceae</taxon>
        <taxon>Paenibacillus</taxon>
    </lineage>
</organism>
<sequence>MAQRLATEYVNAKLQLTHEEMANLVRMFEEQQLHLQVKVFENGNQEMVLEDVAGREEVKLAFERQQDRYVCQVSCRLVHPKLTNAMRKAVSAFRGDAVVNRIYANFTMIYRYVNGSVYQIVESTASGKRVVFQYRNTVMQLENLFRSRVVEREIGRVMDAINELLDLRNQTKDSAERAGIDGRLAELSKQLFVLEA</sequence>
<comment type="caution">
    <text evidence="1">The sequence shown here is derived from an EMBL/GenBank/DDBJ whole genome shotgun (WGS) entry which is preliminary data.</text>
</comment>
<evidence type="ECO:0000313" key="2">
    <source>
        <dbReference type="Proteomes" id="UP001597493"/>
    </source>
</evidence>
<gene>
    <name evidence="1" type="ORF">ACFSW5_01180</name>
</gene>
<proteinExistence type="predicted"/>
<evidence type="ECO:0000313" key="1">
    <source>
        <dbReference type="EMBL" id="MFD2658873.1"/>
    </source>
</evidence>
<dbReference type="RefSeq" id="WP_379268825.1">
    <property type="nucleotide sequence ID" value="NZ_JBHUGT010000050.1"/>
</dbReference>
<dbReference type="EMBL" id="JBHUMY010000001">
    <property type="protein sequence ID" value="MFD2658873.1"/>
    <property type="molecule type" value="Genomic_DNA"/>
</dbReference>
<protein>
    <submittedName>
        <fullName evidence="1">Non-ribosomal peptide synthetase module</fullName>
    </submittedName>
</protein>